<proteinExistence type="predicted"/>
<dbReference type="AlphaFoldDB" id="A0A0E9X7X5"/>
<sequence length="78" mass="8872">MPNCNSAFNELLFPIYIVTVEQRFWDAHCCMGIVGLLGLSRPECNKGSGVLWVLMSCVTCMNHCKMLIMLIPFFIEQL</sequence>
<protein>
    <submittedName>
        <fullName evidence="1">Uncharacterized protein</fullName>
    </submittedName>
</protein>
<reference evidence="1" key="1">
    <citation type="submission" date="2014-11" db="EMBL/GenBank/DDBJ databases">
        <authorList>
            <person name="Amaro Gonzalez C."/>
        </authorList>
    </citation>
    <scope>NUCLEOTIDE SEQUENCE</scope>
</reference>
<accession>A0A0E9X7X5</accession>
<evidence type="ECO:0000313" key="1">
    <source>
        <dbReference type="EMBL" id="JAH98822.1"/>
    </source>
</evidence>
<reference evidence="1" key="2">
    <citation type="journal article" date="2015" name="Fish Shellfish Immunol.">
        <title>Early steps in the European eel (Anguilla anguilla)-Vibrio vulnificus interaction in the gills: Role of the RtxA13 toxin.</title>
        <authorList>
            <person name="Callol A."/>
            <person name="Pajuelo D."/>
            <person name="Ebbesson L."/>
            <person name="Teles M."/>
            <person name="MacKenzie S."/>
            <person name="Amaro C."/>
        </authorList>
    </citation>
    <scope>NUCLEOTIDE SEQUENCE</scope>
</reference>
<organism evidence="1">
    <name type="scientific">Anguilla anguilla</name>
    <name type="common">European freshwater eel</name>
    <name type="synonym">Muraena anguilla</name>
    <dbReference type="NCBI Taxonomy" id="7936"/>
    <lineage>
        <taxon>Eukaryota</taxon>
        <taxon>Metazoa</taxon>
        <taxon>Chordata</taxon>
        <taxon>Craniata</taxon>
        <taxon>Vertebrata</taxon>
        <taxon>Euteleostomi</taxon>
        <taxon>Actinopterygii</taxon>
        <taxon>Neopterygii</taxon>
        <taxon>Teleostei</taxon>
        <taxon>Anguilliformes</taxon>
        <taxon>Anguillidae</taxon>
        <taxon>Anguilla</taxon>
    </lineage>
</organism>
<name>A0A0E9X7X5_ANGAN</name>
<dbReference type="EMBL" id="GBXM01009755">
    <property type="protein sequence ID" value="JAH98822.1"/>
    <property type="molecule type" value="Transcribed_RNA"/>
</dbReference>